<organism evidence="2 3">
    <name type="scientific">Grifola frondosa</name>
    <name type="common">Maitake</name>
    <name type="synonym">Polyporus frondosus</name>
    <dbReference type="NCBI Taxonomy" id="5627"/>
    <lineage>
        <taxon>Eukaryota</taxon>
        <taxon>Fungi</taxon>
        <taxon>Dikarya</taxon>
        <taxon>Basidiomycota</taxon>
        <taxon>Agaricomycotina</taxon>
        <taxon>Agaricomycetes</taxon>
        <taxon>Polyporales</taxon>
        <taxon>Grifolaceae</taxon>
        <taxon>Grifola</taxon>
    </lineage>
</organism>
<evidence type="ECO:0000313" key="3">
    <source>
        <dbReference type="Proteomes" id="UP000092993"/>
    </source>
</evidence>
<proteinExistence type="predicted"/>
<accession>A0A1C7MNI9</accession>
<sequence>MSSSPTSPVPPPLPSLTVNGMRLQPPPSFPAGLPHILTIVTEPSKLRGPTALDERANEGPPHRGAQLLCGAGDSRRARASDRVPQGELMKAFNSHTC</sequence>
<reference evidence="2 3" key="1">
    <citation type="submission" date="2016-03" db="EMBL/GenBank/DDBJ databases">
        <title>Whole genome sequencing of Grifola frondosa 9006-11.</title>
        <authorList>
            <person name="Min B."/>
            <person name="Park H."/>
            <person name="Kim J.-G."/>
            <person name="Cho H."/>
            <person name="Oh Y.-L."/>
            <person name="Kong W.-S."/>
            <person name="Choi I.-G."/>
        </authorList>
    </citation>
    <scope>NUCLEOTIDE SEQUENCE [LARGE SCALE GENOMIC DNA]</scope>
    <source>
        <strain evidence="2 3">9006-11</strain>
    </source>
</reference>
<comment type="caution">
    <text evidence="2">The sequence shown here is derived from an EMBL/GenBank/DDBJ whole genome shotgun (WGS) entry which is preliminary data.</text>
</comment>
<keyword evidence="3" id="KW-1185">Reference proteome</keyword>
<dbReference type="EMBL" id="LUGG01000002">
    <property type="protein sequence ID" value="OBZ78465.1"/>
    <property type="molecule type" value="Genomic_DNA"/>
</dbReference>
<name>A0A1C7MNI9_GRIFR</name>
<dbReference type="AlphaFoldDB" id="A0A1C7MNI9"/>
<dbReference type="Proteomes" id="UP000092993">
    <property type="component" value="Unassembled WGS sequence"/>
</dbReference>
<gene>
    <name evidence="2" type="ORF">A0H81_01604</name>
</gene>
<protein>
    <submittedName>
        <fullName evidence="2">Uncharacterized protein</fullName>
    </submittedName>
</protein>
<evidence type="ECO:0000313" key="2">
    <source>
        <dbReference type="EMBL" id="OBZ78465.1"/>
    </source>
</evidence>
<feature type="region of interest" description="Disordered" evidence="1">
    <location>
        <begin position="1"/>
        <end position="29"/>
    </location>
</feature>
<evidence type="ECO:0000256" key="1">
    <source>
        <dbReference type="SAM" id="MobiDB-lite"/>
    </source>
</evidence>